<reference evidence="1 2" key="1">
    <citation type="submission" date="2019-06" db="EMBL/GenBank/DDBJ databases">
        <title>Persicimonas caeni gen. nov., sp. nov., a predatory bacterium isolated from solar saltern.</title>
        <authorList>
            <person name="Wang S."/>
        </authorList>
    </citation>
    <scope>NUCLEOTIDE SEQUENCE [LARGE SCALE GENOMIC DNA]</scope>
    <source>
        <strain evidence="1 2">YN101</strain>
    </source>
</reference>
<accession>A0A5B8YFT7</accession>
<protein>
    <submittedName>
        <fullName evidence="1">Uncharacterized protein</fullName>
    </submittedName>
</protein>
<keyword evidence="2" id="KW-1185">Reference proteome</keyword>
<name>A0A4Y6Q3L3_PERCE</name>
<dbReference type="GO" id="GO:0003677">
    <property type="term" value="F:DNA binding"/>
    <property type="evidence" value="ECO:0007669"/>
    <property type="project" value="InterPro"/>
</dbReference>
<dbReference type="AlphaFoldDB" id="A0A4Y6Q3L3"/>
<dbReference type="OrthoDB" id="7365244at2"/>
<accession>A0A4Y6Q3L3</accession>
<evidence type="ECO:0000313" key="1">
    <source>
        <dbReference type="EMBL" id="QDG54747.1"/>
    </source>
</evidence>
<organism evidence="1 2">
    <name type="scientific">Persicimonas caeni</name>
    <dbReference type="NCBI Taxonomy" id="2292766"/>
    <lineage>
        <taxon>Bacteria</taxon>
        <taxon>Deltaproteobacteria</taxon>
        <taxon>Bradymonadales</taxon>
        <taxon>Bradymonadaceae</taxon>
        <taxon>Persicimonas</taxon>
    </lineage>
</organism>
<proteinExistence type="predicted"/>
<dbReference type="EMBL" id="CP041186">
    <property type="protein sequence ID" value="QDG54747.1"/>
    <property type="molecule type" value="Genomic_DNA"/>
</dbReference>
<dbReference type="Gene3D" id="1.10.260.40">
    <property type="entry name" value="lambda repressor-like DNA-binding domains"/>
    <property type="match status" value="1"/>
</dbReference>
<evidence type="ECO:0000313" key="2">
    <source>
        <dbReference type="Proteomes" id="UP000315995"/>
    </source>
</evidence>
<gene>
    <name evidence="1" type="ORF">FIV42_29575</name>
</gene>
<dbReference type="InterPro" id="IPR010982">
    <property type="entry name" value="Lambda_DNA-bd_dom_sf"/>
</dbReference>
<sequence length="177" mass="20431">MQTHIRDEFEDWSLGFPVLLKNVPMAQVRGDVAPQVNAHDFQHAVLWLLAHRPEPLSGRQVRFIRQWMQKTLADFAQLVGMTSHQSVMKWEAKENQPTGMHKSTEILLRCRILEALPEEVWERFEANERGREGFIHRIEGVSAFDRNAERTVVELDAGDCGRVGENDLFLCDDQPRA</sequence>
<dbReference type="Proteomes" id="UP000315995">
    <property type="component" value="Chromosome"/>
</dbReference>
<dbReference type="RefSeq" id="WP_141201191.1">
    <property type="nucleotide sequence ID" value="NZ_CP041186.1"/>
</dbReference>